<keyword evidence="2" id="KW-1185">Reference proteome</keyword>
<sequence length="368" mass="40875">MQLYEHEVLVYVWRFSGFRTGHASIKLKAPGLLNPAANGKQHQYVSWWPRGGPNDPGGLRWRDAAPSTSYRSDRREELSPKTRQALASGRFKAMGRQKASLPYEPKLGEDPLTDANAWGLSADAKIRLPGLGNAGLVFGLDIGAMVRWWNLFTHSGSNEFNILKLNCSRVAAMCLLAGGAARYCKPPTRAFNLWTPNSIEAWALKLDSALKARNEAAKEIELERLPSNDQPPSYLLDVGTWQKATKPGSFSVRRGQVLKIDKLLHEYGVVAGRTDAEGQREALNVLEQILGQVHSHIVQKGDGSRNREVVLQLGQHVLKLYRERSVRLALLKQSQAKNLVGASKYQLLDEYNALMAEGLKLGTESWGQ</sequence>
<dbReference type="AlphaFoldDB" id="A0A0K8P7I0"/>
<accession>A0A0K8P7I0</accession>
<organism evidence="1 2">
    <name type="scientific">Piscinibacter sakaiensis</name>
    <name type="common">Ideonella sakaiensis</name>
    <dbReference type="NCBI Taxonomy" id="1547922"/>
    <lineage>
        <taxon>Bacteria</taxon>
        <taxon>Pseudomonadati</taxon>
        <taxon>Pseudomonadota</taxon>
        <taxon>Betaproteobacteria</taxon>
        <taxon>Burkholderiales</taxon>
        <taxon>Sphaerotilaceae</taxon>
        <taxon>Piscinibacter</taxon>
    </lineage>
</organism>
<proteinExistence type="predicted"/>
<protein>
    <submittedName>
        <fullName evidence="1">Uncharacterized protein</fullName>
    </submittedName>
</protein>
<evidence type="ECO:0000313" key="2">
    <source>
        <dbReference type="Proteomes" id="UP000037660"/>
    </source>
</evidence>
<dbReference type="RefSeq" id="WP_054022033.1">
    <property type="nucleotide sequence ID" value="NZ_BBYR01000067.1"/>
</dbReference>
<name>A0A0K8P7I0_PISS1</name>
<reference evidence="1 2" key="2">
    <citation type="journal article" date="2016" name="Science">
        <title>A bacterium that degrades and assimilates poly(ethylene terephthalate).</title>
        <authorList>
            <person name="Yoshida S."/>
            <person name="Hiraga K."/>
            <person name="Takehana T."/>
            <person name="Taniguchi I."/>
            <person name="Yamaji H."/>
            <person name="Maeda Y."/>
            <person name="Toyohara K."/>
            <person name="Miyamoto K."/>
            <person name="Kimura Y."/>
            <person name="Oda K."/>
        </authorList>
    </citation>
    <scope>NUCLEOTIDE SEQUENCE [LARGE SCALE GENOMIC DNA]</scope>
    <source>
        <strain evidence="2">NBRC 110686 / TISTR 2288 / 201-F6</strain>
    </source>
</reference>
<dbReference type="STRING" id="1547922.ISF6_4339"/>
<dbReference type="Proteomes" id="UP000037660">
    <property type="component" value="Unassembled WGS sequence"/>
</dbReference>
<gene>
    <name evidence="1" type="ORF">ISF6_4339</name>
</gene>
<evidence type="ECO:0000313" key="1">
    <source>
        <dbReference type="EMBL" id="GAP38145.1"/>
    </source>
</evidence>
<reference evidence="2" key="1">
    <citation type="submission" date="2015-07" db="EMBL/GenBank/DDBJ databases">
        <title>Discovery of a poly(ethylene terephthalate assimilation.</title>
        <authorList>
            <person name="Yoshida S."/>
            <person name="Hiraga K."/>
            <person name="Takehana T."/>
            <person name="Taniguchi I."/>
            <person name="Yamaji H."/>
            <person name="Maeda Y."/>
            <person name="Toyohara K."/>
            <person name="Miyamoto K."/>
            <person name="Kimura Y."/>
            <person name="Oda K."/>
        </authorList>
    </citation>
    <scope>NUCLEOTIDE SEQUENCE [LARGE SCALE GENOMIC DNA]</scope>
    <source>
        <strain evidence="2">NBRC 110686 / TISTR 2288 / 201-F6</strain>
    </source>
</reference>
<dbReference type="EMBL" id="BBYR01000067">
    <property type="protein sequence ID" value="GAP38145.1"/>
    <property type="molecule type" value="Genomic_DNA"/>
</dbReference>
<comment type="caution">
    <text evidence="1">The sequence shown here is derived from an EMBL/GenBank/DDBJ whole genome shotgun (WGS) entry which is preliminary data.</text>
</comment>